<feature type="transmembrane region" description="Helical" evidence="6">
    <location>
        <begin position="12"/>
        <end position="32"/>
    </location>
</feature>
<comment type="subcellular location">
    <subcellularLocation>
        <location evidence="1">Cell membrane</location>
        <topology evidence="1">Multi-pass membrane protein</topology>
    </subcellularLocation>
</comment>
<dbReference type="STRING" id="1319815.HMPREF0202_02262"/>
<dbReference type="eggNOG" id="COG2244">
    <property type="taxonomic scope" value="Bacteria"/>
</dbReference>
<feature type="transmembrane region" description="Helical" evidence="6">
    <location>
        <begin position="385"/>
        <end position="406"/>
    </location>
</feature>
<comment type="caution">
    <text evidence="7">The sequence shown here is derived from an EMBL/GenBank/DDBJ whole genome shotgun (WGS) entry which is preliminary data.</text>
</comment>
<evidence type="ECO:0000256" key="2">
    <source>
        <dbReference type="ARBA" id="ARBA00022475"/>
    </source>
</evidence>
<evidence type="ECO:0000256" key="3">
    <source>
        <dbReference type="ARBA" id="ARBA00022692"/>
    </source>
</evidence>
<gene>
    <name evidence="7" type="ORF">HMPREF0202_02262</name>
</gene>
<dbReference type="Proteomes" id="UP000017081">
    <property type="component" value="Unassembled WGS sequence"/>
</dbReference>
<dbReference type="RefSeq" id="WP_023051794.1">
    <property type="nucleotide sequence ID" value="NZ_CP173065.2"/>
</dbReference>
<evidence type="ECO:0000313" key="7">
    <source>
        <dbReference type="EMBL" id="ERT67845.1"/>
    </source>
</evidence>
<feature type="transmembrane region" description="Helical" evidence="6">
    <location>
        <begin position="213"/>
        <end position="230"/>
    </location>
</feature>
<feature type="transmembrane region" description="Helical" evidence="6">
    <location>
        <begin position="418"/>
        <end position="435"/>
    </location>
</feature>
<evidence type="ECO:0000313" key="8">
    <source>
        <dbReference type="Proteomes" id="UP000017081"/>
    </source>
</evidence>
<proteinExistence type="predicted"/>
<feature type="transmembrane region" description="Helical" evidence="6">
    <location>
        <begin position="147"/>
        <end position="166"/>
    </location>
</feature>
<feature type="transmembrane region" description="Helical" evidence="6">
    <location>
        <begin position="90"/>
        <end position="112"/>
    </location>
</feature>
<dbReference type="Pfam" id="PF01943">
    <property type="entry name" value="Polysacc_synt"/>
    <property type="match status" value="1"/>
</dbReference>
<dbReference type="InterPro" id="IPR050833">
    <property type="entry name" value="Poly_Biosynth_Transport"/>
</dbReference>
<feature type="transmembrane region" description="Helical" evidence="6">
    <location>
        <begin position="359"/>
        <end position="379"/>
    </location>
</feature>
<feature type="transmembrane region" description="Helical" evidence="6">
    <location>
        <begin position="172"/>
        <end position="192"/>
    </location>
</feature>
<keyword evidence="2" id="KW-1003">Cell membrane</keyword>
<evidence type="ECO:0000256" key="5">
    <source>
        <dbReference type="ARBA" id="ARBA00023136"/>
    </source>
</evidence>
<keyword evidence="5 6" id="KW-0472">Membrane</keyword>
<dbReference type="EMBL" id="AXZF01000104">
    <property type="protein sequence ID" value="ERT67845.1"/>
    <property type="molecule type" value="Genomic_DNA"/>
</dbReference>
<protein>
    <submittedName>
        <fullName evidence="7">Polysaccharide biosynthesis protein</fullName>
    </submittedName>
</protein>
<feature type="transmembrane region" description="Helical" evidence="6">
    <location>
        <begin position="447"/>
        <end position="465"/>
    </location>
</feature>
<organism evidence="7 8">
    <name type="scientific">Cetobacterium somerae ATCC BAA-474</name>
    <dbReference type="NCBI Taxonomy" id="1319815"/>
    <lineage>
        <taxon>Bacteria</taxon>
        <taxon>Fusobacteriati</taxon>
        <taxon>Fusobacteriota</taxon>
        <taxon>Fusobacteriia</taxon>
        <taxon>Fusobacteriales</taxon>
        <taxon>Fusobacteriaceae</taxon>
        <taxon>Cetobacterium</taxon>
    </lineage>
</organism>
<accession>U7V8I3</accession>
<feature type="transmembrane region" description="Helical" evidence="6">
    <location>
        <begin position="250"/>
        <end position="270"/>
    </location>
</feature>
<dbReference type="InterPro" id="IPR002797">
    <property type="entry name" value="Polysacc_synth"/>
</dbReference>
<evidence type="ECO:0000256" key="1">
    <source>
        <dbReference type="ARBA" id="ARBA00004651"/>
    </source>
</evidence>
<feature type="transmembrane region" description="Helical" evidence="6">
    <location>
        <begin position="291"/>
        <end position="309"/>
    </location>
</feature>
<keyword evidence="8" id="KW-1185">Reference proteome</keyword>
<dbReference type="AlphaFoldDB" id="U7V8I3"/>
<reference evidence="7 8" key="1">
    <citation type="submission" date="2013-08" db="EMBL/GenBank/DDBJ databases">
        <authorList>
            <person name="Weinstock G."/>
            <person name="Sodergren E."/>
            <person name="Wylie T."/>
            <person name="Fulton L."/>
            <person name="Fulton R."/>
            <person name="Fronick C."/>
            <person name="O'Laughlin M."/>
            <person name="Godfrey J."/>
            <person name="Miner T."/>
            <person name="Herter B."/>
            <person name="Appelbaum E."/>
            <person name="Cordes M."/>
            <person name="Lek S."/>
            <person name="Wollam A."/>
            <person name="Pepin K.H."/>
            <person name="Palsikar V.B."/>
            <person name="Mitreva M."/>
            <person name="Wilson R.K."/>
        </authorList>
    </citation>
    <scope>NUCLEOTIDE SEQUENCE [LARGE SCALE GENOMIC DNA]</scope>
    <source>
        <strain evidence="7 8">ATCC BAA-474</strain>
    </source>
</reference>
<dbReference type="PANTHER" id="PTHR30250:SF11">
    <property type="entry name" value="O-ANTIGEN TRANSPORTER-RELATED"/>
    <property type="match status" value="1"/>
</dbReference>
<evidence type="ECO:0000256" key="6">
    <source>
        <dbReference type="SAM" id="Phobius"/>
    </source>
</evidence>
<keyword evidence="4 6" id="KW-1133">Transmembrane helix</keyword>
<evidence type="ECO:0000256" key="4">
    <source>
        <dbReference type="ARBA" id="ARBA00022989"/>
    </source>
</evidence>
<dbReference type="CDD" id="cd13128">
    <property type="entry name" value="MATE_Wzx_like"/>
    <property type="match status" value="1"/>
</dbReference>
<name>U7V8I3_9FUSO</name>
<dbReference type="GO" id="GO:0005886">
    <property type="term" value="C:plasma membrane"/>
    <property type="evidence" value="ECO:0007669"/>
    <property type="project" value="UniProtKB-SubCell"/>
</dbReference>
<keyword evidence="3 6" id="KW-0812">Transmembrane</keyword>
<feature type="transmembrane region" description="Helical" evidence="6">
    <location>
        <begin position="52"/>
        <end position="69"/>
    </location>
</feature>
<sequence length="481" mass="55315">MKIRKTPNIKYNFIFNILRIITNILFPIITFPYVSRILNPDGIGKVTFTNSISAYFLMFASLGIPLYGIREIAMVRDNSKKLEKVTSEIFLLNFITTIVISILYFIFLYLGYLGKERTLLEIMSLNIFLTFIGIEWFYQGMEEYRYITIRSIIFRAMSLILIFSLVKTKEDYIIYGAIMVFSSVGSNIFNFFKLKTFIKLSFKNLEMKRHIKPIITIFSMNIAISIYTNLDNVMLGYKSTDISIGLYSSGIKMVKLVLGIVTSLGAVMLPRISNYIHNEMEVELKSLLDKSFKFITLLSLPCCLGLYLTSKEIILIFSGEGFIDAVNTMKYLTPIIIFIALSNFIGIQILYPRGEEKKVLISVIIGAIINFSLNWILIPKYAQDGAAISTTVAEGLVLLVQILLGYKYLRFIKYDFEFFKTIIATIFMGIIIIIFDKYYVDNIYLSLLFKILIGSSSYLIVLIILKDKFIYEIFNKILKRG</sequence>
<feature type="transmembrane region" description="Helical" evidence="6">
    <location>
        <begin position="118"/>
        <end position="138"/>
    </location>
</feature>
<dbReference type="PANTHER" id="PTHR30250">
    <property type="entry name" value="PST FAMILY PREDICTED COLANIC ACID TRANSPORTER"/>
    <property type="match status" value="1"/>
</dbReference>
<dbReference type="HOGENOM" id="CLU_022017_0_0_0"/>
<feature type="transmembrane region" description="Helical" evidence="6">
    <location>
        <begin position="329"/>
        <end position="347"/>
    </location>
</feature>